<dbReference type="RefSeq" id="WP_075767081.1">
    <property type="nucleotide sequence ID" value="NZ_MJIL01000092.1"/>
</dbReference>
<dbReference type="OrthoDB" id="9792500at2"/>
<dbReference type="Pfam" id="PF00582">
    <property type="entry name" value="Usp"/>
    <property type="match status" value="1"/>
</dbReference>
<comment type="caution">
    <text evidence="7">The sequence shown here is derived from an EMBL/GenBank/DDBJ whole genome shotgun (WGS) entry which is preliminary data.</text>
</comment>
<dbReference type="PANTHER" id="PTHR46268">
    <property type="entry name" value="STRESS RESPONSE PROTEIN NHAX"/>
    <property type="match status" value="1"/>
</dbReference>
<dbReference type="GO" id="GO:0005737">
    <property type="term" value="C:cytoplasm"/>
    <property type="evidence" value="ECO:0007669"/>
    <property type="project" value="UniProtKB-SubCell"/>
</dbReference>
<evidence type="ECO:0000256" key="3">
    <source>
        <dbReference type="ARBA" id="ARBA00011738"/>
    </source>
</evidence>
<dbReference type="InterPro" id="IPR006016">
    <property type="entry name" value="UspA"/>
</dbReference>
<organism evidence="7 8">
    <name type="scientific">Photobacterium proteolyticum</name>
    <dbReference type="NCBI Taxonomy" id="1903952"/>
    <lineage>
        <taxon>Bacteria</taxon>
        <taxon>Pseudomonadati</taxon>
        <taxon>Pseudomonadota</taxon>
        <taxon>Gammaproteobacteria</taxon>
        <taxon>Vibrionales</taxon>
        <taxon>Vibrionaceae</taxon>
        <taxon>Photobacterium</taxon>
    </lineage>
</organism>
<evidence type="ECO:0000256" key="4">
    <source>
        <dbReference type="ARBA" id="ARBA00022490"/>
    </source>
</evidence>
<dbReference type="PANTHER" id="PTHR46268:SF23">
    <property type="entry name" value="UNIVERSAL STRESS PROTEIN A-RELATED"/>
    <property type="match status" value="1"/>
</dbReference>
<dbReference type="InterPro" id="IPR006015">
    <property type="entry name" value="Universal_stress_UspA"/>
</dbReference>
<keyword evidence="8" id="KW-1185">Reference proteome</keyword>
<accession>A0A1Q9GCH9</accession>
<proteinExistence type="inferred from homology"/>
<comment type="subcellular location">
    <subcellularLocation>
        <location evidence="1 5">Cytoplasm</location>
    </subcellularLocation>
</comment>
<comment type="similarity">
    <text evidence="2 5">Belongs to the universal stress protein A family.</text>
</comment>
<evidence type="ECO:0000256" key="2">
    <source>
        <dbReference type="ARBA" id="ARBA00008791"/>
    </source>
</evidence>
<sequence>MSYKHILVTVDLSVESRLLFEKAVSLARDLNAKLSLFYDGELCHEEYTYTAFDPRYAMPNKVYEDNTPERHLKELLDGAQFSIQSTFVGSGNLIEEIERAIKELDIDLVVCGHHHSFWHQVSSSAKQLLKSSSVDLLVVPLK</sequence>
<dbReference type="PIRSF" id="PIRSF006276">
    <property type="entry name" value="UspA"/>
    <property type="match status" value="1"/>
</dbReference>
<dbReference type="STRING" id="1903952.BIT28_24035"/>
<dbReference type="Gene3D" id="3.40.50.620">
    <property type="entry name" value="HUPs"/>
    <property type="match status" value="1"/>
</dbReference>
<comment type="subunit">
    <text evidence="3">Homodimer.</text>
</comment>
<evidence type="ECO:0000256" key="1">
    <source>
        <dbReference type="ARBA" id="ARBA00004496"/>
    </source>
</evidence>
<dbReference type="EMBL" id="MJIL01000092">
    <property type="protein sequence ID" value="OLQ72105.1"/>
    <property type="molecule type" value="Genomic_DNA"/>
</dbReference>
<dbReference type="InterPro" id="IPR014729">
    <property type="entry name" value="Rossmann-like_a/b/a_fold"/>
</dbReference>
<protein>
    <recommendedName>
        <fullName evidence="5">Universal stress protein</fullName>
    </recommendedName>
</protein>
<gene>
    <name evidence="7" type="ORF">BIT28_24035</name>
</gene>
<evidence type="ECO:0000259" key="6">
    <source>
        <dbReference type="Pfam" id="PF00582"/>
    </source>
</evidence>
<evidence type="ECO:0000256" key="5">
    <source>
        <dbReference type="PIRNR" id="PIRNR006276"/>
    </source>
</evidence>
<keyword evidence="4 5" id="KW-0963">Cytoplasm</keyword>
<evidence type="ECO:0000313" key="8">
    <source>
        <dbReference type="Proteomes" id="UP000186905"/>
    </source>
</evidence>
<name>A0A1Q9GCH9_9GAMM</name>
<dbReference type="AlphaFoldDB" id="A0A1Q9GCH9"/>
<feature type="domain" description="UspA" evidence="6">
    <location>
        <begin position="3"/>
        <end position="140"/>
    </location>
</feature>
<reference evidence="7 8" key="1">
    <citation type="submission" date="2016-09" db="EMBL/GenBank/DDBJ databases">
        <title>Photobacterium proteolyticum sp. nov. a protease producing bacterium isolated from ocean sediments of Laizhou Bay.</title>
        <authorList>
            <person name="Li Y."/>
        </authorList>
    </citation>
    <scope>NUCLEOTIDE SEQUENCE [LARGE SCALE GENOMIC DNA]</scope>
    <source>
        <strain evidence="7 8">13-12</strain>
    </source>
</reference>
<evidence type="ECO:0000313" key="7">
    <source>
        <dbReference type="EMBL" id="OLQ72105.1"/>
    </source>
</evidence>
<dbReference type="SUPFAM" id="SSF52402">
    <property type="entry name" value="Adenine nucleotide alpha hydrolases-like"/>
    <property type="match status" value="1"/>
</dbReference>
<dbReference type="Proteomes" id="UP000186905">
    <property type="component" value="Unassembled WGS sequence"/>
</dbReference>